<dbReference type="STRING" id="6293.A0A1I8EAN0"/>
<feature type="transmembrane region" description="Helical" evidence="1">
    <location>
        <begin position="382"/>
        <end position="399"/>
    </location>
</feature>
<keyword evidence="1" id="KW-0472">Membrane</keyword>
<name>A0A1I8EAN0_WUCBA</name>
<reference evidence="2" key="1">
    <citation type="submission" date="2016-11" db="UniProtKB">
        <authorList>
            <consortium name="WormBaseParasite"/>
        </authorList>
    </citation>
    <scope>IDENTIFICATION</scope>
    <source>
        <strain evidence="2">pt0022</strain>
    </source>
</reference>
<proteinExistence type="predicted"/>
<feature type="transmembrane region" description="Helical" evidence="1">
    <location>
        <begin position="115"/>
        <end position="134"/>
    </location>
</feature>
<accession>A0A1I8EAN0</accession>
<feature type="transmembrane region" description="Helical" evidence="1">
    <location>
        <begin position="60"/>
        <end position="79"/>
    </location>
</feature>
<feature type="transmembrane region" description="Helical" evidence="1">
    <location>
        <begin position="283"/>
        <end position="311"/>
    </location>
</feature>
<sequence length="400" mass="46076">MEKVQPALFCKSNCNWMAVSAVSDEEIWYYDEALELSDEEFTDFFHIKDDTTHQWQRCPISVLDALCGTILKLLLFSALKLFLVFLHAREIVSKFTLYLTFVASGLFIIGTQNNLSSICIYIVLTVVFPYYNFLFNKQTKQYFFTAKEFMSMRGILMIVLMKITSLSFDLANELYGNFNCIVWSMDYLQTVSRFVVLKEFKDLKNKSNRMQKLLIFSVVSATLFYHCWLLSVRRALPIFPAGTSLLSGIDSGIVTDWIHIELSRSLVDISLERLENMVLQLQFSLLFITVSFLFHGINFQLSAVLLSLGLYTYAETKVRSKLSCRTDSCVRARICRKECHHTCKEFRALALTHLVYLGTAFDGSTAETGYSWIHTLSLWADLYYFSHVIGLFMLLLSSAF</sequence>
<feature type="transmembrane region" description="Helical" evidence="1">
    <location>
        <begin position="91"/>
        <end position="109"/>
    </location>
</feature>
<keyword evidence="1" id="KW-1133">Transmembrane helix</keyword>
<dbReference type="AlphaFoldDB" id="A0A1I8EAN0"/>
<organism evidence="2">
    <name type="scientific">Wuchereria bancrofti</name>
    <dbReference type="NCBI Taxonomy" id="6293"/>
    <lineage>
        <taxon>Eukaryota</taxon>
        <taxon>Metazoa</taxon>
        <taxon>Ecdysozoa</taxon>
        <taxon>Nematoda</taxon>
        <taxon>Chromadorea</taxon>
        <taxon>Rhabditida</taxon>
        <taxon>Spirurina</taxon>
        <taxon>Spiruromorpha</taxon>
        <taxon>Filarioidea</taxon>
        <taxon>Onchocercidae</taxon>
        <taxon>Wuchereria</taxon>
    </lineage>
</organism>
<keyword evidence="1" id="KW-0812">Transmembrane</keyword>
<evidence type="ECO:0000256" key="1">
    <source>
        <dbReference type="SAM" id="Phobius"/>
    </source>
</evidence>
<dbReference type="WBParaSite" id="maker-PairedContig_1207-snap-gene-0.15-mRNA-1">
    <property type="protein sequence ID" value="maker-PairedContig_1207-snap-gene-0.15-mRNA-1"/>
    <property type="gene ID" value="maker-PairedContig_1207-snap-gene-0.15"/>
</dbReference>
<feature type="transmembrane region" description="Helical" evidence="1">
    <location>
        <begin position="212"/>
        <end position="231"/>
    </location>
</feature>
<protein>
    <submittedName>
        <fullName evidence="2">Uncharacterized protein</fullName>
    </submittedName>
</protein>
<feature type="transmembrane region" description="Helical" evidence="1">
    <location>
        <begin position="155"/>
        <end position="175"/>
    </location>
</feature>
<evidence type="ECO:0000313" key="2">
    <source>
        <dbReference type="WBParaSite" id="maker-PairedContig_1207-snap-gene-0.15-mRNA-1"/>
    </source>
</evidence>